<feature type="binding site" evidence="9">
    <location>
        <begin position="119"/>
        <end position="121"/>
    </location>
    <ligand>
        <name>ATP</name>
        <dbReference type="ChEBI" id="CHEBI:30616"/>
    </ligand>
</feature>
<comment type="subunit">
    <text evidence="9">Homohexamer. Forms an RuvA(8)-RuvB(12)-Holliday junction (HJ) complex. HJ DNA is sandwiched between 2 RuvA tetramers; dsDNA enters through RuvA and exits via RuvB. An RuvB hexamer assembles on each DNA strand where it exits the tetramer. Each RuvB hexamer is contacted by two RuvA subunits (via domain III) on 2 adjacent RuvB subunits; this complex drives branch migration. In the full resolvosome a probable DNA-RuvA(4)-RuvB(12)-RuvC(2) complex forms which resolves the HJ.</text>
</comment>
<dbReference type="NCBIfam" id="NF000868">
    <property type="entry name" value="PRK00080.1"/>
    <property type="match status" value="1"/>
</dbReference>
<dbReference type="InterPro" id="IPR036390">
    <property type="entry name" value="WH_DNA-bd_sf"/>
</dbReference>
<keyword evidence="6 9" id="KW-0238">DNA-binding</keyword>
<dbReference type="GO" id="GO:0005524">
    <property type="term" value="F:ATP binding"/>
    <property type="evidence" value="ECO:0007669"/>
    <property type="project" value="UniProtKB-UniRule"/>
</dbReference>
<dbReference type="GO" id="GO:0006310">
    <property type="term" value="P:DNA recombination"/>
    <property type="evidence" value="ECO:0007669"/>
    <property type="project" value="UniProtKB-UniRule"/>
</dbReference>
<comment type="caution">
    <text evidence="9">Lacks conserved residue(s) required for the propagation of feature annotation.</text>
</comment>
<dbReference type="GO" id="GO:0048476">
    <property type="term" value="C:Holliday junction resolvase complex"/>
    <property type="evidence" value="ECO:0007669"/>
    <property type="project" value="UniProtKB-UniRule"/>
</dbReference>
<dbReference type="PANTHER" id="PTHR42848:SF1">
    <property type="entry name" value="HOLLIDAY JUNCTION BRANCH MIGRATION COMPLEX SUBUNIT RUVB"/>
    <property type="match status" value="1"/>
</dbReference>
<comment type="catalytic activity">
    <reaction evidence="9">
        <text>ATP + H2O = ADP + phosphate + H(+)</text>
        <dbReference type="Rhea" id="RHEA:13065"/>
        <dbReference type="ChEBI" id="CHEBI:15377"/>
        <dbReference type="ChEBI" id="CHEBI:15378"/>
        <dbReference type="ChEBI" id="CHEBI:30616"/>
        <dbReference type="ChEBI" id="CHEBI:43474"/>
        <dbReference type="ChEBI" id="CHEBI:456216"/>
    </reaction>
</comment>
<keyword evidence="11" id="KW-0347">Helicase</keyword>
<evidence type="ECO:0000313" key="12">
    <source>
        <dbReference type="Proteomes" id="UP000713596"/>
    </source>
</evidence>
<feature type="binding site" evidence="9">
    <location>
        <position position="53"/>
    </location>
    <ligand>
        <name>ATP</name>
        <dbReference type="ChEBI" id="CHEBI:30616"/>
    </ligand>
</feature>
<feature type="binding site" evidence="9">
    <location>
        <position position="172"/>
    </location>
    <ligand>
        <name>ATP</name>
        <dbReference type="ChEBI" id="CHEBI:30616"/>
    </ligand>
</feature>
<feature type="region of interest" description="Head domain (RuvB-H)" evidence="9">
    <location>
        <begin position="246"/>
        <end position="334"/>
    </location>
</feature>
<comment type="subcellular location">
    <subcellularLocation>
        <location evidence="9">Cytoplasm</location>
    </subcellularLocation>
</comment>
<reference evidence="11" key="2">
    <citation type="submission" date="2021-04" db="EMBL/GenBank/DDBJ databases">
        <authorList>
            <person name="Gilroy R."/>
        </authorList>
    </citation>
    <scope>NUCLEOTIDE SEQUENCE</scope>
    <source>
        <strain evidence="11">B5_2728</strain>
    </source>
</reference>
<dbReference type="GO" id="GO:0016787">
    <property type="term" value="F:hydrolase activity"/>
    <property type="evidence" value="ECO:0007669"/>
    <property type="project" value="UniProtKB-KW"/>
</dbReference>
<dbReference type="InterPro" id="IPR008824">
    <property type="entry name" value="RuvB-like_N"/>
</dbReference>
<dbReference type="Gene3D" id="3.40.50.300">
    <property type="entry name" value="P-loop containing nucleotide triphosphate hydrolases"/>
    <property type="match status" value="1"/>
</dbReference>
<dbReference type="SMART" id="SM00382">
    <property type="entry name" value="AAA"/>
    <property type="match status" value="1"/>
</dbReference>
<feature type="binding site" evidence="9">
    <location>
        <position position="57"/>
    </location>
    <ligand>
        <name>ATP</name>
        <dbReference type="ChEBI" id="CHEBI:30616"/>
    </ligand>
</feature>
<feature type="binding site" evidence="9">
    <location>
        <position position="301"/>
    </location>
    <ligand>
        <name>DNA</name>
        <dbReference type="ChEBI" id="CHEBI:16991"/>
    </ligand>
</feature>
<dbReference type="InterPro" id="IPR008823">
    <property type="entry name" value="RuvB_wg_C"/>
</dbReference>
<dbReference type="InterPro" id="IPR004605">
    <property type="entry name" value="DNA_helicase_Holl-junc_RuvB"/>
</dbReference>
<dbReference type="Gene3D" id="1.10.10.10">
    <property type="entry name" value="Winged helix-like DNA-binding domain superfamily/Winged helix DNA-binding domain"/>
    <property type="match status" value="1"/>
</dbReference>
<dbReference type="NCBIfam" id="TIGR00635">
    <property type="entry name" value="ruvB"/>
    <property type="match status" value="1"/>
</dbReference>
<dbReference type="AlphaFoldDB" id="A0A948T2X2"/>
<gene>
    <name evidence="9 11" type="primary">ruvB</name>
    <name evidence="11" type="ORF">H9882_05020</name>
</gene>
<evidence type="ECO:0000256" key="5">
    <source>
        <dbReference type="ARBA" id="ARBA00022840"/>
    </source>
</evidence>
<dbReference type="EC" id="3.6.4.-" evidence="9"/>
<evidence type="ECO:0000259" key="10">
    <source>
        <dbReference type="SMART" id="SM00382"/>
    </source>
</evidence>
<comment type="domain">
    <text evidence="9">Has 3 domains, the large (RuvB-L) and small ATPase (RuvB-S) domains and the C-terminal head (RuvB-H) domain. The head domain binds DNA, while the ATPase domains jointly bind ATP, ADP or are empty depending on the state of the subunit in the translocation cycle. During a single DNA translocation step the structure of each domain remains the same, but their relative positions change.</text>
</comment>
<comment type="similarity">
    <text evidence="9">Belongs to the RuvB family.</text>
</comment>
<evidence type="ECO:0000256" key="8">
    <source>
        <dbReference type="ARBA" id="ARBA00023204"/>
    </source>
</evidence>
<feature type="binding site" evidence="9">
    <location>
        <position position="58"/>
    </location>
    <ligand>
        <name>ATP</name>
        <dbReference type="ChEBI" id="CHEBI:30616"/>
    </ligand>
</feature>
<evidence type="ECO:0000313" key="11">
    <source>
        <dbReference type="EMBL" id="MBU3806236.1"/>
    </source>
</evidence>
<dbReference type="HAMAP" id="MF_00016">
    <property type="entry name" value="DNA_HJ_migration_RuvB"/>
    <property type="match status" value="1"/>
</dbReference>
<feature type="binding site" evidence="9">
    <location>
        <position position="162"/>
    </location>
    <ligand>
        <name>ATP</name>
        <dbReference type="ChEBI" id="CHEBI:30616"/>
    </ligand>
</feature>
<proteinExistence type="inferred from homology"/>
<evidence type="ECO:0000256" key="1">
    <source>
        <dbReference type="ARBA" id="ARBA00022490"/>
    </source>
</evidence>
<feature type="binding site" evidence="9">
    <location>
        <position position="57"/>
    </location>
    <ligand>
        <name>Mg(2+)</name>
        <dbReference type="ChEBI" id="CHEBI:18420"/>
    </ligand>
</feature>
<dbReference type="GO" id="GO:0006281">
    <property type="term" value="P:DNA repair"/>
    <property type="evidence" value="ECO:0007669"/>
    <property type="project" value="UniProtKB-UniRule"/>
</dbReference>
<dbReference type="GO" id="GO:0009378">
    <property type="term" value="F:four-way junction helicase activity"/>
    <property type="evidence" value="ECO:0007669"/>
    <property type="project" value="InterPro"/>
</dbReference>
<comment type="caution">
    <text evidence="11">The sequence shown here is derived from an EMBL/GenBank/DDBJ whole genome shotgun (WGS) entry which is preliminary data.</text>
</comment>
<dbReference type="Proteomes" id="UP000713596">
    <property type="component" value="Unassembled WGS sequence"/>
</dbReference>
<comment type="function">
    <text evidence="9">The RuvA-RuvB-RuvC complex processes Holliday junction (HJ) DNA during genetic recombination and DNA repair, while the RuvA-RuvB complex plays an important role in the rescue of blocked DNA replication forks via replication fork reversal (RFR). RuvA specifically binds to HJ cruciform DNA, conferring on it an open structure. The RuvB hexamer acts as an ATP-dependent pump, pulling dsDNA into and through the RuvAB complex. RuvB forms 2 homohexamers on either side of HJ DNA bound by 1 or 2 RuvA tetramers; 4 subunits per hexamer contact DNA at a time. Coordinated motions by a converter formed by DNA-disengaged RuvB subunits stimulates ATP hydrolysis and nucleotide exchange. Immobilization of the converter enables RuvB to convert the ATP-contained energy into a lever motion, pulling 2 nucleotides of DNA out of the RuvA tetramer per ATP hydrolyzed, thus driving DNA branch migration. The RuvB motors rotate together with the DNA substrate, which together with the progressing nucleotide cycle form the mechanistic basis for DNA recombination by continuous HJ branch migration. Branch migration allows RuvC to scan DNA until it finds its consensus sequence, where it cleaves and resolves cruciform DNA.</text>
</comment>
<reference evidence="11" key="1">
    <citation type="journal article" date="2021" name="PeerJ">
        <title>Extensive microbial diversity within the chicken gut microbiome revealed by metagenomics and culture.</title>
        <authorList>
            <person name="Gilroy R."/>
            <person name="Ravi A."/>
            <person name="Getino M."/>
            <person name="Pursley I."/>
            <person name="Horton D.L."/>
            <person name="Alikhan N.F."/>
            <person name="Baker D."/>
            <person name="Gharbi K."/>
            <person name="Hall N."/>
            <person name="Watson M."/>
            <person name="Adriaenssens E.M."/>
            <person name="Foster-Nyarko E."/>
            <person name="Jarju S."/>
            <person name="Secka A."/>
            <person name="Antonio M."/>
            <person name="Oren A."/>
            <person name="Chaudhuri R.R."/>
            <person name="La Ragione R."/>
            <person name="Hildebrand F."/>
            <person name="Pallen M.J."/>
        </authorList>
    </citation>
    <scope>NUCLEOTIDE SEQUENCE</scope>
    <source>
        <strain evidence="11">B5_2728</strain>
    </source>
</reference>
<keyword evidence="8 9" id="KW-0234">DNA repair</keyword>
<organism evidence="11 12">
    <name type="scientific">Candidatus Allofournierella pullistercoris</name>
    <dbReference type="NCBI Taxonomy" id="2838597"/>
    <lineage>
        <taxon>Bacteria</taxon>
        <taxon>Bacillati</taxon>
        <taxon>Bacillota</taxon>
        <taxon>Clostridia</taxon>
        <taxon>Eubacteriales</taxon>
        <taxon>Oscillospiraceae</taxon>
        <taxon>Allofournierella</taxon>
    </lineage>
</organism>
<feature type="binding site" evidence="9">
    <location>
        <position position="56"/>
    </location>
    <ligand>
        <name>ATP</name>
        <dbReference type="ChEBI" id="CHEBI:30616"/>
    </ligand>
</feature>
<protein>
    <recommendedName>
        <fullName evidence="9">Holliday junction branch migration complex subunit RuvB</fullName>
        <ecNumber evidence="9">3.6.4.-</ecNumber>
    </recommendedName>
</protein>
<dbReference type="PANTHER" id="PTHR42848">
    <property type="match status" value="1"/>
</dbReference>
<dbReference type="Pfam" id="PF05496">
    <property type="entry name" value="RuvB_N"/>
    <property type="match status" value="1"/>
</dbReference>
<sequence>MNQGEGEELNLRPKTLEEYVGQEKVKENLRIYLEAAKRRGEPMDHILLYGPPGLGKTTLAGIVAQEMGVQIRITSGPAIEKPGDLAALLTNLQEGDVLFIDEIHRLSRQVEEVLYPALEDYALDIMIGKGPSAQSIRINLPRFTLIGATTRAGQITGPLRDRFGVLLKLELYSPAELQGIILRSANILGQPCTEEGAYELAKCSRGTPRVANRMLKRVRDFAAVLADGTIDKETAQLALNRMDIDHLGLDEMDRSMLRAIIELYGGGPVGLETLAAALGEESVTLEDVCEPYLMQMGFLTRTPRGRCATRLAWTHLGLELPKEMEPSGQQSLFE</sequence>
<dbReference type="GO" id="GO:0005737">
    <property type="term" value="C:cytoplasm"/>
    <property type="evidence" value="ECO:0007669"/>
    <property type="project" value="UniProtKB-SubCell"/>
</dbReference>
<keyword evidence="3 9" id="KW-0227">DNA damage</keyword>
<dbReference type="InterPro" id="IPR027417">
    <property type="entry name" value="P-loop_NTPase"/>
</dbReference>
<evidence type="ECO:0000256" key="6">
    <source>
        <dbReference type="ARBA" id="ARBA00023125"/>
    </source>
</evidence>
<dbReference type="InterPro" id="IPR003593">
    <property type="entry name" value="AAA+_ATPase"/>
</dbReference>
<dbReference type="InterPro" id="IPR036388">
    <property type="entry name" value="WH-like_DNA-bd_sf"/>
</dbReference>
<feature type="domain" description="AAA+ ATPase" evidence="10">
    <location>
        <begin position="42"/>
        <end position="173"/>
    </location>
</feature>
<dbReference type="CDD" id="cd00009">
    <property type="entry name" value="AAA"/>
    <property type="match status" value="1"/>
</dbReference>
<keyword evidence="1 9" id="KW-0963">Cytoplasm</keyword>
<dbReference type="InterPro" id="IPR041445">
    <property type="entry name" value="AAA_lid_4"/>
</dbReference>
<keyword evidence="7 9" id="KW-0233">DNA recombination</keyword>
<feature type="binding site" evidence="9">
    <location>
        <position position="306"/>
    </location>
    <ligand>
        <name>DNA</name>
        <dbReference type="ChEBI" id="CHEBI:16991"/>
    </ligand>
</feature>
<keyword evidence="2 9" id="KW-0547">Nucleotide-binding</keyword>
<dbReference type="Pfam" id="PF05491">
    <property type="entry name" value="WHD_RuvB"/>
    <property type="match status" value="1"/>
</dbReference>
<accession>A0A948T2X2</accession>
<feature type="binding site" evidence="9">
    <location>
        <position position="209"/>
    </location>
    <ligand>
        <name>ATP</name>
        <dbReference type="ChEBI" id="CHEBI:30616"/>
    </ligand>
</feature>
<feature type="region of interest" description="Small ATPAse domain (RuvB-S)" evidence="9">
    <location>
        <begin position="173"/>
        <end position="243"/>
    </location>
</feature>
<feature type="binding site" evidence="9">
    <location>
        <position position="11"/>
    </location>
    <ligand>
        <name>ATP</name>
        <dbReference type="ChEBI" id="CHEBI:30616"/>
    </ligand>
</feature>
<feature type="binding site" evidence="9">
    <location>
        <position position="12"/>
    </location>
    <ligand>
        <name>ATP</name>
        <dbReference type="ChEBI" id="CHEBI:30616"/>
    </ligand>
</feature>
<evidence type="ECO:0000256" key="3">
    <source>
        <dbReference type="ARBA" id="ARBA00022763"/>
    </source>
</evidence>
<evidence type="ECO:0000256" key="9">
    <source>
        <dbReference type="HAMAP-Rule" id="MF_00016"/>
    </source>
</evidence>
<keyword evidence="5 9" id="KW-0067">ATP-binding</keyword>
<dbReference type="SUPFAM" id="SSF52540">
    <property type="entry name" value="P-loop containing nucleoside triphosphate hydrolases"/>
    <property type="match status" value="1"/>
</dbReference>
<dbReference type="GO" id="GO:0000400">
    <property type="term" value="F:four-way junction DNA binding"/>
    <property type="evidence" value="ECO:0007669"/>
    <property type="project" value="UniProtKB-UniRule"/>
</dbReference>
<evidence type="ECO:0000256" key="4">
    <source>
        <dbReference type="ARBA" id="ARBA00022801"/>
    </source>
</evidence>
<dbReference type="Pfam" id="PF17864">
    <property type="entry name" value="AAA_lid_4"/>
    <property type="match status" value="1"/>
</dbReference>
<evidence type="ECO:0000256" key="7">
    <source>
        <dbReference type="ARBA" id="ARBA00023172"/>
    </source>
</evidence>
<dbReference type="SUPFAM" id="SSF46785">
    <property type="entry name" value="Winged helix' DNA-binding domain"/>
    <property type="match status" value="1"/>
</dbReference>
<keyword evidence="4 9" id="KW-0378">Hydrolase</keyword>
<name>A0A948T2X2_9FIRM</name>
<dbReference type="Gene3D" id="1.10.8.60">
    <property type="match status" value="1"/>
</dbReference>
<dbReference type="EMBL" id="JAHLFP010000038">
    <property type="protein sequence ID" value="MBU3806236.1"/>
    <property type="molecule type" value="Genomic_DNA"/>
</dbReference>
<evidence type="ECO:0000256" key="2">
    <source>
        <dbReference type="ARBA" id="ARBA00022741"/>
    </source>
</evidence>